<protein>
    <submittedName>
        <fullName evidence="1">Type I restriction-modification enzyme M subunit</fullName>
    </submittedName>
</protein>
<accession>A0A0U1KSU1</accession>
<evidence type="ECO:0000313" key="2">
    <source>
        <dbReference type="Proteomes" id="UP000049855"/>
    </source>
</evidence>
<dbReference type="InterPro" id="IPR029063">
    <property type="entry name" value="SAM-dependent_MTases_sf"/>
</dbReference>
<dbReference type="Proteomes" id="UP000049855">
    <property type="component" value="Unassembled WGS sequence"/>
</dbReference>
<evidence type="ECO:0000313" key="1">
    <source>
        <dbReference type="EMBL" id="CQR69973.1"/>
    </source>
</evidence>
<organism evidence="1 2">
    <name type="scientific">Sporomusa ovata</name>
    <dbReference type="NCBI Taxonomy" id="2378"/>
    <lineage>
        <taxon>Bacteria</taxon>
        <taxon>Bacillati</taxon>
        <taxon>Bacillota</taxon>
        <taxon>Negativicutes</taxon>
        <taxon>Selenomonadales</taxon>
        <taxon>Sporomusaceae</taxon>
        <taxon>Sporomusa</taxon>
    </lineage>
</organism>
<proteinExistence type="predicted"/>
<sequence>MAIVLPQGRFNNLTDEYLRRYIGAHARILAVVGLEINTFKPHTNTKTSVLFLQKWNDNEDYGPLCPYKEDYPIFFASSQKCGKDSTGEYVFLKDETDQVLRDLHGHPIVDHDLYSERLVIQKQWERILNSIQDPEIIAKYNKAYTRLLEILPQHPTIAEAFMDFVKDEGFSFLPEGQSHGNLE</sequence>
<dbReference type="SUPFAM" id="SSF53335">
    <property type="entry name" value="S-adenosyl-L-methionine-dependent methyltransferases"/>
    <property type="match status" value="1"/>
</dbReference>
<name>A0A0U1KSU1_9FIRM</name>
<dbReference type="EMBL" id="CTRP01000001">
    <property type="protein sequence ID" value="CQR69973.1"/>
    <property type="molecule type" value="Genomic_DNA"/>
</dbReference>
<gene>
    <name evidence="1" type="ORF">SpAn4DRAFT_4838</name>
</gene>
<dbReference type="Gene3D" id="3.40.50.150">
    <property type="entry name" value="Vaccinia Virus protein VP39"/>
    <property type="match status" value="1"/>
</dbReference>
<dbReference type="AlphaFoldDB" id="A0A0U1KSU1"/>
<reference evidence="2" key="1">
    <citation type="submission" date="2015-03" db="EMBL/GenBank/DDBJ databases">
        <authorList>
            <person name="Nijsse Bart"/>
        </authorList>
    </citation>
    <scope>NUCLEOTIDE SEQUENCE [LARGE SCALE GENOMIC DNA]</scope>
</reference>
<keyword evidence="2" id="KW-1185">Reference proteome</keyword>